<dbReference type="InterPro" id="IPR029787">
    <property type="entry name" value="Nucleotide_cyclase"/>
</dbReference>
<dbReference type="Pfam" id="PF00498">
    <property type="entry name" value="FHA"/>
    <property type="match status" value="1"/>
</dbReference>
<name>A0ABV2CMX5_9RHOO</name>
<sequence length="312" mass="33422">MTDQLKSDACILIAEITGDAPLLGKLGAMETQRAVERSRNRAERAIGACDGLMLEAQGRALAALFARSENAAHAAFDLRDRVKQLPPVSGVMLSVRASIHFGRLDSSQQPVETAMSQARQLVSAAAAGQILISREAADALPASIRAHLEGCDLEAAPGAFVFRGNTLPQTGKQLSEGEDAASVGSDAGQSPELPPPANQPAAARSSMMLRHNKNMLSVSDSRPVILAGREEGNDLVIADRRASRHHARIEWRQGRYVLIDTSTNGTFMTDETGNEIALRRAETELPTRGRIGFGYSPTEVGAEVIFFDIGQR</sequence>
<proteinExistence type="predicted"/>
<dbReference type="Proteomes" id="UP001548590">
    <property type="component" value="Unassembled WGS sequence"/>
</dbReference>
<dbReference type="CDD" id="cd00060">
    <property type="entry name" value="FHA"/>
    <property type="match status" value="1"/>
</dbReference>
<protein>
    <submittedName>
        <fullName evidence="3">FHA domain-containing protein</fullName>
    </submittedName>
</protein>
<evidence type="ECO:0000259" key="2">
    <source>
        <dbReference type="PROSITE" id="PS50006"/>
    </source>
</evidence>
<dbReference type="SUPFAM" id="SSF55073">
    <property type="entry name" value="Nucleotide cyclase"/>
    <property type="match status" value="1"/>
</dbReference>
<organism evidence="3 4">
    <name type="scientific">Uliginosibacterium paludis</name>
    <dbReference type="NCBI Taxonomy" id="1615952"/>
    <lineage>
        <taxon>Bacteria</taxon>
        <taxon>Pseudomonadati</taxon>
        <taxon>Pseudomonadota</taxon>
        <taxon>Betaproteobacteria</taxon>
        <taxon>Rhodocyclales</taxon>
        <taxon>Zoogloeaceae</taxon>
        <taxon>Uliginosibacterium</taxon>
    </lineage>
</organism>
<evidence type="ECO:0000313" key="3">
    <source>
        <dbReference type="EMBL" id="MET1489247.1"/>
    </source>
</evidence>
<gene>
    <name evidence="3" type="ORF">ABVT11_05380</name>
</gene>
<dbReference type="SMART" id="SM00240">
    <property type="entry name" value="FHA"/>
    <property type="match status" value="1"/>
</dbReference>
<evidence type="ECO:0000313" key="4">
    <source>
        <dbReference type="Proteomes" id="UP001548590"/>
    </source>
</evidence>
<feature type="domain" description="FHA" evidence="2">
    <location>
        <begin position="225"/>
        <end position="273"/>
    </location>
</feature>
<accession>A0ABV2CMX5</accession>
<dbReference type="InterPro" id="IPR008984">
    <property type="entry name" value="SMAD_FHA_dom_sf"/>
</dbReference>
<dbReference type="Gene3D" id="3.30.70.1230">
    <property type="entry name" value="Nucleotide cyclase"/>
    <property type="match status" value="1"/>
</dbReference>
<dbReference type="SUPFAM" id="SSF49879">
    <property type="entry name" value="SMAD/FHA domain"/>
    <property type="match status" value="1"/>
</dbReference>
<dbReference type="InterPro" id="IPR000253">
    <property type="entry name" value="FHA_dom"/>
</dbReference>
<dbReference type="RefSeq" id="WP_345924464.1">
    <property type="nucleotide sequence ID" value="NZ_JBDIVF010000001.1"/>
</dbReference>
<reference evidence="3 4" key="1">
    <citation type="submission" date="2024-07" db="EMBL/GenBank/DDBJ databases">
        <title>Uliginosibacterium paludis KCTC:42655.</title>
        <authorList>
            <person name="Kim M.K."/>
        </authorList>
    </citation>
    <scope>NUCLEOTIDE SEQUENCE [LARGE SCALE GENOMIC DNA]</scope>
    <source>
        <strain evidence="3 4">KCTC 42655</strain>
    </source>
</reference>
<dbReference type="Gene3D" id="2.60.200.20">
    <property type="match status" value="1"/>
</dbReference>
<comment type="caution">
    <text evidence="3">The sequence shown here is derived from an EMBL/GenBank/DDBJ whole genome shotgun (WGS) entry which is preliminary data.</text>
</comment>
<feature type="region of interest" description="Disordered" evidence="1">
    <location>
        <begin position="167"/>
        <end position="203"/>
    </location>
</feature>
<dbReference type="EMBL" id="JBEWLZ010000002">
    <property type="protein sequence ID" value="MET1489247.1"/>
    <property type="molecule type" value="Genomic_DNA"/>
</dbReference>
<evidence type="ECO:0000256" key="1">
    <source>
        <dbReference type="SAM" id="MobiDB-lite"/>
    </source>
</evidence>
<keyword evidence="4" id="KW-1185">Reference proteome</keyword>
<dbReference type="PROSITE" id="PS50006">
    <property type="entry name" value="FHA_DOMAIN"/>
    <property type="match status" value="1"/>
</dbReference>